<dbReference type="RefSeq" id="WP_009855694.1">
    <property type="nucleotide sequence ID" value="NZ_JAAOCD010000007.1"/>
</dbReference>
<keyword evidence="4" id="KW-1185">Reference proteome</keyword>
<evidence type="ECO:0000313" key="3">
    <source>
        <dbReference type="EMBL" id="NHK99701.1"/>
    </source>
</evidence>
<dbReference type="GO" id="GO:0004519">
    <property type="term" value="F:endonuclease activity"/>
    <property type="evidence" value="ECO:0007669"/>
    <property type="project" value="UniProtKB-KW"/>
</dbReference>
<organism evidence="3 4">
    <name type="scientific">Rubrivivax benzoatilyticus</name>
    <dbReference type="NCBI Taxonomy" id="316997"/>
    <lineage>
        <taxon>Bacteria</taxon>
        <taxon>Pseudomonadati</taxon>
        <taxon>Pseudomonadota</taxon>
        <taxon>Betaproteobacteria</taxon>
        <taxon>Burkholderiales</taxon>
        <taxon>Sphaerotilaceae</taxon>
        <taxon>Rubrivivax</taxon>
    </lineage>
</organism>
<evidence type="ECO:0000313" key="4">
    <source>
        <dbReference type="Proteomes" id="UP000802098"/>
    </source>
</evidence>
<dbReference type="PANTHER" id="PTHR43140">
    <property type="entry name" value="TYPE-1 RESTRICTION ENZYME ECOKI SPECIFICITY PROTEIN"/>
    <property type="match status" value="1"/>
</dbReference>
<keyword evidence="3" id="KW-0378">Hydrolase</keyword>
<reference evidence="3 4" key="1">
    <citation type="submission" date="2020-03" db="EMBL/GenBank/DDBJ databases">
        <title>Rubrivivax benzoatilyticus JA2 (sequenced after 10 years sub-culturing).</title>
        <authorList>
            <person name="Gupta D."/>
            <person name="Chintalapati S."/>
            <person name="Chintalapati V.R."/>
        </authorList>
    </citation>
    <scope>NUCLEOTIDE SEQUENCE [LARGE SCALE GENOMIC DNA]</scope>
    <source>
        <strain evidence="3 4">JA2-Mal</strain>
    </source>
</reference>
<dbReference type="InterPro" id="IPR051212">
    <property type="entry name" value="Type-I_RE_S_subunit"/>
</dbReference>
<keyword evidence="1" id="KW-0680">Restriction system</keyword>
<name>A0ABX0I1J4_9BURK</name>
<dbReference type="InterPro" id="IPR044946">
    <property type="entry name" value="Restrct_endonuc_typeI_TRD_sf"/>
</dbReference>
<comment type="caution">
    <text evidence="3">The sequence shown here is derived from an EMBL/GenBank/DDBJ whole genome shotgun (WGS) entry which is preliminary data.</text>
</comment>
<keyword evidence="2" id="KW-0238">DNA-binding</keyword>
<dbReference type="Proteomes" id="UP000802098">
    <property type="component" value="Unassembled WGS sequence"/>
</dbReference>
<evidence type="ECO:0000256" key="2">
    <source>
        <dbReference type="ARBA" id="ARBA00023125"/>
    </source>
</evidence>
<accession>A0ABX0I1J4</accession>
<protein>
    <submittedName>
        <fullName evidence="3">Restriction endonuclease subunit S</fullName>
    </submittedName>
</protein>
<dbReference type="PANTHER" id="PTHR43140:SF1">
    <property type="entry name" value="TYPE I RESTRICTION ENZYME ECOKI SPECIFICITY SUBUNIT"/>
    <property type="match status" value="1"/>
</dbReference>
<evidence type="ECO:0000256" key="1">
    <source>
        <dbReference type="ARBA" id="ARBA00022747"/>
    </source>
</evidence>
<sequence length="381" mass="42405">MTAWPKVSIGDLLRRSDEPAEIDAAVEYHEVTIKLWGKGIVSRGKVRGSDVVSARNVVRHNQLILSKIDARNGAIGMVPPELDGAIVSNDFPSFEFRDPGRCNPAFIGWLVRSAPFVELCRSASEGTTNRVRIKEERFLAQEIALPPLSHQHAIAASLDALTDKIRQVEAHLDAADAASADLLLSLHHQHAAGRSVRLGDVMDLHEVDEPITPAGTYPQVGVRGFGGGLFAKAAISGTDTTYRAFHKLYEGAIVLSQVKGWEGALARCPADLAGWFVSPEYRTFRCRPDRAHSEYLGEIVRTQWFWQKLQDATRGVGARRERTRPEQFLNIEMTMPSLDDQRRIVEVLRRMSPLKERHDAIRQANAALLPATLERIFTEPQ</sequence>
<keyword evidence="3" id="KW-0255">Endonuclease</keyword>
<keyword evidence="3" id="KW-0540">Nuclease</keyword>
<gene>
    <name evidence="3" type="ORF">G7087_15050</name>
</gene>
<proteinExistence type="predicted"/>
<dbReference type="Gene3D" id="3.90.220.20">
    <property type="entry name" value="DNA methylase specificity domains"/>
    <property type="match status" value="2"/>
</dbReference>
<dbReference type="SUPFAM" id="SSF116734">
    <property type="entry name" value="DNA methylase specificity domain"/>
    <property type="match status" value="2"/>
</dbReference>
<dbReference type="EMBL" id="JAAOCD010000007">
    <property type="protein sequence ID" value="NHK99701.1"/>
    <property type="molecule type" value="Genomic_DNA"/>
</dbReference>